<sequence>MHRYLYLLILVIGYCEMFAQHYCEQTIQTPLFHFSTELVSLNGSLYHGYAESDGYTPGISQPRKNYILKTDDCLNVLDSVKVPLDSAFFRFIANLSVANGYLYCLTRTSDVERYDTIGNQVKSEILVYDSLLNLVGRHDITRDLGVYNFNVTMDVLGDSLLMIRSTTFTGSINTLVSVFGLDGILKESILDSLYGFHIGPIGSFKGVGNYFIWRGQFEIDFSINPLSLATKIDTIIHHTTLDEVNSGSIVSHPNGYTYLVAEWSTFDFVNAHYGLRVFRFDSLGNKIDSSVVLGDKDGREDIFSRDAVSIATNGDIIIASGLSVADNGGEWNMLVTRIDEDMKLKWSKAVRVPNTLMLPTFSEGTSDNGVTIISALRDSSTQDISRSFNDLHYIHMDSTGYYSPISSEDFSYMWEQSVNIYPNPVEDRFALSGLDEHEVYQVGLYDVSGNLISRFELAYPFNKKCDELVQGTYLLILQDSRGKRVSKKILKN</sequence>
<dbReference type="Pfam" id="PF18962">
    <property type="entry name" value="Por_Secre_tail"/>
    <property type="match status" value="1"/>
</dbReference>
<gene>
    <name evidence="3" type="ordered locus">Oweho_1553</name>
</gene>
<dbReference type="EMBL" id="CP003156">
    <property type="protein sequence ID" value="AEV32543.1"/>
    <property type="molecule type" value="Genomic_DNA"/>
</dbReference>
<dbReference type="RefSeq" id="WP_014201899.1">
    <property type="nucleotide sequence ID" value="NC_016599.1"/>
</dbReference>
<dbReference type="AlphaFoldDB" id="G8QZB5"/>
<reference evidence="3 4" key="1">
    <citation type="journal article" date="2012" name="Stand. Genomic Sci.">
        <title>Genome sequence of the orange-pigmented seawater bacterium Owenweeksia hongkongensis type strain (UST20020801(T)).</title>
        <authorList>
            <person name="Riedel T."/>
            <person name="Held B."/>
            <person name="Nolan M."/>
            <person name="Lucas S."/>
            <person name="Lapidus A."/>
            <person name="Tice H."/>
            <person name="Del Rio T.G."/>
            <person name="Cheng J.F."/>
            <person name="Han C."/>
            <person name="Tapia R."/>
            <person name="Goodwin L.A."/>
            <person name="Pitluck S."/>
            <person name="Liolios K."/>
            <person name="Mavromatis K."/>
            <person name="Pagani I."/>
            <person name="Ivanova N."/>
            <person name="Mikhailova N."/>
            <person name="Pati A."/>
            <person name="Chen A."/>
            <person name="Palaniappan K."/>
            <person name="Rohde M."/>
            <person name="Tindall B.J."/>
            <person name="Detter J.C."/>
            <person name="Goker M."/>
            <person name="Woyke T."/>
            <person name="Bristow J."/>
            <person name="Eisen J.A."/>
            <person name="Markowitz V."/>
            <person name="Hugenholtz P."/>
            <person name="Klenk H.P."/>
            <person name="Kyrpides N.C."/>
        </authorList>
    </citation>
    <scope>NUCLEOTIDE SEQUENCE</scope>
    <source>
        <strain evidence="4">DSM 17368 / JCM 12287 / NRRL B-23963</strain>
    </source>
</reference>
<protein>
    <recommendedName>
        <fullName evidence="2">Secretion system C-terminal sorting domain-containing protein</fullName>
    </recommendedName>
</protein>
<dbReference type="NCBIfam" id="TIGR04183">
    <property type="entry name" value="Por_Secre_tail"/>
    <property type="match status" value="1"/>
</dbReference>
<dbReference type="InterPro" id="IPR026444">
    <property type="entry name" value="Secre_tail"/>
</dbReference>
<proteinExistence type="predicted"/>
<keyword evidence="1" id="KW-0732">Signal</keyword>
<dbReference type="HOGENOM" id="CLU_554164_0_0_10"/>
<evidence type="ECO:0000313" key="3">
    <source>
        <dbReference type="EMBL" id="AEV32543.1"/>
    </source>
</evidence>
<dbReference type="OrthoDB" id="862563at2"/>
<dbReference type="KEGG" id="oho:Oweho_1553"/>
<organism evidence="3 4">
    <name type="scientific">Owenweeksia hongkongensis (strain DSM 17368 / CIP 108786 / JCM 12287 / NRRL B-23963 / UST20020801)</name>
    <dbReference type="NCBI Taxonomy" id="926562"/>
    <lineage>
        <taxon>Bacteria</taxon>
        <taxon>Pseudomonadati</taxon>
        <taxon>Bacteroidota</taxon>
        <taxon>Flavobacteriia</taxon>
        <taxon>Flavobacteriales</taxon>
        <taxon>Owenweeksiaceae</taxon>
        <taxon>Owenweeksia</taxon>
    </lineage>
</organism>
<name>G8QZB5_OWEHD</name>
<evidence type="ECO:0000259" key="2">
    <source>
        <dbReference type="Pfam" id="PF18962"/>
    </source>
</evidence>
<dbReference type="Proteomes" id="UP000005631">
    <property type="component" value="Chromosome"/>
</dbReference>
<keyword evidence="4" id="KW-1185">Reference proteome</keyword>
<evidence type="ECO:0000256" key="1">
    <source>
        <dbReference type="ARBA" id="ARBA00022729"/>
    </source>
</evidence>
<evidence type="ECO:0000313" key="4">
    <source>
        <dbReference type="Proteomes" id="UP000005631"/>
    </source>
</evidence>
<feature type="domain" description="Secretion system C-terminal sorting" evidence="2">
    <location>
        <begin position="420"/>
        <end position="489"/>
    </location>
</feature>
<accession>G8QZB5</accession>